<protein>
    <submittedName>
        <fullName evidence="1">Uncharacterized protein</fullName>
    </submittedName>
</protein>
<sequence>MAEFLAIHFQRDSVSTLINGSFNDTDNLFESTKKHIELTTSLGERLSYVQLSLNSSETAHRELIDIMYFMVNNPLPEVEKEYQRVGFKFTEKAGEVLKSEWTRLKQEM</sequence>
<dbReference type="EMBL" id="QGGG01000013">
    <property type="protein sequence ID" value="PWJ80107.1"/>
    <property type="molecule type" value="Genomic_DNA"/>
</dbReference>
<proteinExistence type="predicted"/>
<name>A0A316C0F9_PSESE</name>
<reference evidence="1 2" key="1">
    <citation type="submission" date="2018-05" db="EMBL/GenBank/DDBJ databases">
        <title>Genomic Encyclopedia of Type Strains, Phase IV (KMG-IV): sequencing the most valuable type-strain genomes for metagenomic binning, comparative biology and taxonomic classification.</title>
        <authorList>
            <person name="Goeker M."/>
        </authorList>
    </citation>
    <scope>NUCLEOTIDE SEQUENCE [LARGE SCALE GENOMIC DNA]</scope>
    <source>
        <strain evidence="1 2">DSM 6986</strain>
    </source>
</reference>
<keyword evidence="2" id="KW-1185">Reference proteome</keyword>
<dbReference type="AlphaFoldDB" id="A0A316C0F9"/>
<evidence type="ECO:0000313" key="2">
    <source>
        <dbReference type="Proteomes" id="UP000245396"/>
    </source>
</evidence>
<organism evidence="1 2">
    <name type="scientific">Pseudaminobacter salicylatoxidans</name>
    <dbReference type="NCBI Taxonomy" id="93369"/>
    <lineage>
        <taxon>Bacteria</taxon>
        <taxon>Pseudomonadati</taxon>
        <taxon>Pseudomonadota</taxon>
        <taxon>Alphaproteobacteria</taxon>
        <taxon>Hyphomicrobiales</taxon>
        <taxon>Phyllobacteriaceae</taxon>
        <taxon>Pseudaminobacter</taxon>
    </lineage>
</organism>
<evidence type="ECO:0000313" key="1">
    <source>
        <dbReference type="EMBL" id="PWJ80107.1"/>
    </source>
</evidence>
<comment type="caution">
    <text evidence="1">The sequence shown here is derived from an EMBL/GenBank/DDBJ whole genome shotgun (WGS) entry which is preliminary data.</text>
</comment>
<accession>A0A316C0F9</accession>
<dbReference type="Proteomes" id="UP000245396">
    <property type="component" value="Unassembled WGS sequence"/>
</dbReference>
<gene>
    <name evidence="1" type="ORF">C7441_11332</name>
</gene>